<gene>
    <name evidence="1" type="ORF">BCR32DRAFT_265431</name>
</gene>
<proteinExistence type="predicted"/>
<dbReference type="EMBL" id="MCFG01000030">
    <property type="protein sequence ID" value="ORX85794.1"/>
    <property type="molecule type" value="Genomic_DNA"/>
</dbReference>
<evidence type="ECO:0000313" key="1">
    <source>
        <dbReference type="EMBL" id="ORX85794.1"/>
    </source>
</evidence>
<dbReference type="AlphaFoldDB" id="A0A1Y1XKC3"/>
<reference evidence="1 2" key="2">
    <citation type="submission" date="2016-08" db="EMBL/GenBank/DDBJ databases">
        <title>Pervasive Adenine N6-methylation of Active Genes in Fungi.</title>
        <authorList>
            <consortium name="DOE Joint Genome Institute"/>
            <person name="Mondo S.J."/>
            <person name="Dannebaum R.O."/>
            <person name="Kuo R.C."/>
            <person name="Labutti K."/>
            <person name="Haridas S."/>
            <person name="Kuo A."/>
            <person name="Salamov A."/>
            <person name="Ahrendt S.R."/>
            <person name="Lipzen A."/>
            <person name="Sullivan W."/>
            <person name="Andreopoulos W.B."/>
            <person name="Clum A."/>
            <person name="Lindquist E."/>
            <person name="Daum C."/>
            <person name="Ramamoorthy G.K."/>
            <person name="Gryganskyi A."/>
            <person name="Culley D."/>
            <person name="Magnuson J.K."/>
            <person name="James T.Y."/>
            <person name="O'Malley M.A."/>
            <person name="Stajich J.E."/>
            <person name="Spatafora J.W."/>
            <person name="Visel A."/>
            <person name="Grigoriev I.V."/>
        </authorList>
    </citation>
    <scope>NUCLEOTIDE SEQUENCE [LARGE SCALE GENOMIC DNA]</scope>
    <source>
        <strain evidence="1 2">S4</strain>
    </source>
</reference>
<dbReference type="Proteomes" id="UP000193944">
    <property type="component" value="Unassembled WGS sequence"/>
</dbReference>
<keyword evidence="2" id="KW-1185">Reference proteome</keyword>
<name>A0A1Y1XKC3_9FUNG</name>
<accession>A0A1Y1XKC3</accession>
<organism evidence="1 2">
    <name type="scientific">Anaeromyces robustus</name>
    <dbReference type="NCBI Taxonomy" id="1754192"/>
    <lineage>
        <taxon>Eukaryota</taxon>
        <taxon>Fungi</taxon>
        <taxon>Fungi incertae sedis</taxon>
        <taxon>Chytridiomycota</taxon>
        <taxon>Chytridiomycota incertae sedis</taxon>
        <taxon>Neocallimastigomycetes</taxon>
        <taxon>Neocallimastigales</taxon>
        <taxon>Neocallimastigaceae</taxon>
        <taxon>Anaeromyces</taxon>
    </lineage>
</organism>
<evidence type="ECO:0000313" key="2">
    <source>
        <dbReference type="Proteomes" id="UP000193944"/>
    </source>
</evidence>
<protein>
    <submittedName>
        <fullName evidence="1">Uncharacterized protein</fullName>
    </submittedName>
</protein>
<sequence>MSNLYTYISKETYNEKLKEILNKDKKDNEIIFEDYYELTLEDFKPINEFNSTFEVNGDEWKLNISRDNDKEISLSLTNINFKKNFNSYNFLFAFRNTRNFIVSECSLDNYNIKNDAITYNILSEYDYKNILKTIFQRDRITLGFYINYYNDMNLLEDIKSICKKLLNHNNNENISTSMNSQYSERLSSLNINANKNSSSISSFITELMNKMTLLFHYTILIKLNQMN</sequence>
<reference evidence="1 2" key="1">
    <citation type="submission" date="2016-08" db="EMBL/GenBank/DDBJ databases">
        <title>A Parts List for Fungal Cellulosomes Revealed by Comparative Genomics.</title>
        <authorList>
            <consortium name="DOE Joint Genome Institute"/>
            <person name="Haitjema C.H."/>
            <person name="Gilmore S.P."/>
            <person name="Henske J.K."/>
            <person name="Solomon K.V."/>
            <person name="De Groot R."/>
            <person name="Kuo A."/>
            <person name="Mondo S.J."/>
            <person name="Salamov A.A."/>
            <person name="Labutti K."/>
            <person name="Zhao Z."/>
            <person name="Chiniquy J."/>
            <person name="Barry K."/>
            <person name="Brewer H.M."/>
            <person name="Purvine S.O."/>
            <person name="Wright A.T."/>
            <person name="Boxma B."/>
            <person name="Van Alen T."/>
            <person name="Hackstein J.H."/>
            <person name="Baker S.E."/>
            <person name="Grigoriev I.V."/>
            <person name="O'Malley M.A."/>
        </authorList>
    </citation>
    <scope>NUCLEOTIDE SEQUENCE [LARGE SCALE GENOMIC DNA]</scope>
    <source>
        <strain evidence="1 2">S4</strain>
    </source>
</reference>
<comment type="caution">
    <text evidence="1">The sequence shown here is derived from an EMBL/GenBank/DDBJ whole genome shotgun (WGS) entry which is preliminary data.</text>
</comment>